<feature type="coiled-coil region" evidence="3">
    <location>
        <begin position="139"/>
        <end position="173"/>
    </location>
</feature>
<dbReference type="PANTHER" id="PTHR45138">
    <property type="entry name" value="REGULATORY COMPONENTS OF SENSORY TRANSDUCTION SYSTEM"/>
    <property type="match status" value="1"/>
</dbReference>
<evidence type="ECO:0000313" key="6">
    <source>
        <dbReference type="Proteomes" id="UP000256845"/>
    </source>
</evidence>
<dbReference type="SUPFAM" id="SSF55073">
    <property type="entry name" value="Nucleotide cyclase"/>
    <property type="match status" value="1"/>
</dbReference>
<dbReference type="InterPro" id="IPR050469">
    <property type="entry name" value="Diguanylate_Cyclase"/>
</dbReference>
<gene>
    <name evidence="5" type="ORF">DFP90_105290</name>
</gene>
<keyword evidence="3" id="KW-0175">Coiled coil</keyword>
<dbReference type="PANTHER" id="PTHR45138:SF9">
    <property type="entry name" value="DIGUANYLATE CYCLASE DGCM-RELATED"/>
    <property type="match status" value="1"/>
</dbReference>
<proteinExistence type="predicted"/>
<dbReference type="GO" id="GO:1902201">
    <property type="term" value="P:negative regulation of bacterial-type flagellum-dependent cell motility"/>
    <property type="evidence" value="ECO:0007669"/>
    <property type="project" value="TreeGrafter"/>
</dbReference>
<evidence type="ECO:0000256" key="1">
    <source>
        <dbReference type="ARBA" id="ARBA00012528"/>
    </source>
</evidence>
<dbReference type="EMBL" id="QRDW01000005">
    <property type="protein sequence ID" value="RED49917.1"/>
    <property type="molecule type" value="Genomic_DNA"/>
</dbReference>
<feature type="domain" description="GGDEF" evidence="4">
    <location>
        <begin position="204"/>
        <end position="339"/>
    </location>
</feature>
<name>A0A3D9HK84_9PROT</name>
<keyword evidence="6" id="KW-1185">Reference proteome</keyword>
<dbReference type="Proteomes" id="UP000256845">
    <property type="component" value="Unassembled WGS sequence"/>
</dbReference>
<evidence type="ECO:0000259" key="4">
    <source>
        <dbReference type="PROSITE" id="PS50887"/>
    </source>
</evidence>
<reference evidence="5 6" key="1">
    <citation type="submission" date="2018-07" db="EMBL/GenBank/DDBJ databases">
        <title>Genomic Encyclopedia of Type Strains, Phase III (KMG-III): the genomes of soil and plant-associated and newly described type strains.</title>
        <authorList>
            <person name="Whitman W."/>
        </authorList>
    </citation>
    <scope>NUCLEOTIDE SEQUENCE [LARGE SCALE GENOMIC DNA]</scope>
    <source>
        <strain evidence="5 6">CECT 8488</strain>
    </source>
</reference>
<dbReference type="CDD" id="cd01949">
    <property type="entry name" value="GGDEF"/>
    <property type="match status" value="1"/>
</dbReference>
<dbReference type="InterPro" id="IPR043128">
    <property type="entry name" value="Rev_trsase/Diguanyl_cyclase"/>
</dbReference>
<dbReference type="GO" id="GO:0043709">
    <property type="term" value="P:cell adhesion involved in single-species biofilm formation"/>
    <property type="evidence" value="ECO:0007669"/>
    <property type="project" value="TreeGrafter"/>
</dbReference>
<dbReference type="GO" id="GO:0052621">
    <property type="term" value="F:diguanylate cyclase activity"/>
    <property type="evidence" value="ECO:0007669"/>
    <property type="project" value="UniProtKB-EC"/>
</dbReference>
<dbReference type="AlphaFoldDB" id="A0A3D9HK84"/>
<accession>A0A3D9HK84</accession>
<protein>
    <recommendedName>
        <fullName evidence="1">diguanylate cyclase</fullName>
        <ecNumber evidence="1">2.7.7.65</ecNumber>
    </recommendedName>
</protein>
<evidence type="ECO:0000256" key="3">
    <source>
        <dbReference type="SAM" id="Coils"/>
    </source>
</evidence>
<dbReference type="GO" id="GO:0005886">
    <property type="term" value="C:plasma membrane"/>
    <property type="evidence" value="ECO:0007669"/>
    <property type="project" value="TreeGrafter"/>
</dbReference>
<dbReference type="InterPro" id="IPR029787">
    <property type="entry name" value="Nucleotide_cyclase"/>
</dbReference>
<dbReference type="RefSeq" id="WP_115937148.1">
    <property type="nucleotide sequence ID" value="NZ_QRDW01000005.1"/>
</dbReference>
<dbReference type="EC" id="2.7.7.65" evidence="1"/>
<dbReference type="Pfam" id="PF00990">
    <property type="entry name" value="GGDEF"/>
    <property type="match status" value="1"/>
</dbReference>
<comment type="catalytic activity">
    <reaction evidence="2">
        <text>2 GTP = 3',3'-c-di-GMP + 2 diphosphate</text>
        <dbReference type="Rhea" id="RHEA:24898"/>
        <dbReference type="ChEBI" id="CHEBI:33019"/>
        <dbReference type="ChEBI" id="CHEBI:37565"/>
        <dbReference type="ChEBI" id="CHEBI:58805"/>
        <dbReference type="EC" id="2.7.7.65"/>
    </reaction>
</comment>
<dbReference type="SMART" id="SM00267">
    <property type="entry name" value="GGDEF"/>
    <property type="match status" value="1"/>
</dbReference>
<dbReference type="OrthoDB" id="9812260at2"/>
<organism evidence="5 6">
    <name type="scientific">Aestuariispira insulae</name>
    <dbReference type="NCBI Taxonomy" id="1461337"/>
    <lineage>
        <taxon>Bacteria</taxon>
        <taxon>Pseudomonadati</taxon>
        <taxon>Pseudomonadota</taxon>
        <taxon>Alphaproteobacteria</taxon>
        <taxon>Rhodospirillales</taxon>
        <taxon>Kiloniellaceae</taxon>
        <taxon>Aestuariispira</taxon>
    </lineage>
</organism>
<comment type="caution">
    <text evidence="5">The sequence shown here is derived from an EMBL/GenBank/DDBJ whole genome shotgun (WGS) entry which is preliminary data.</text>
</comment>
<evidence type="ECO:0000313" key="5">
    <source>
        <dbReference type="EMBL" id="RED49917.1"/>
    </source>
</evidence>
<dbReference type="InterPro" id="IPR000160">
    <property type="entry name" value="GGDEF_dom"/>
</dbReference>
<evidence type="ECO:0000256" key="2">
    <source>
        <dbReference type="ARBA" id="ARBA00034247"/>
    </source>
</evidence>
<dbReference type="PROSITE" id="PS50887">
    <property type="entry name" value="GGDEF"/>
    <property type="match status" value="1"/>
</dbReference>
<dbReference type="Gene3D" id="3.30.70.270">
    <property type="match status" value="1"/>
</dbReference>
<dbReference type="FunFam" id="3.30.70.270:FF:000001">
    <property type="entry name" value="Diguanylate cyclase domain protein"/>
    <property type="match status" value="1"/>
</dbReference>
<dbReference type="NCBIfam" id="TIGR00254">
    <property type="entry name" value="GGDEF"/>
    <property type="match status" value="1"/>
</dbReference>
<sequence length="342" mass="38415">MDDFDRAVATAADVHTIIKEYKLKPTPQVYAIWFAYLSREKPELVQAIDILISNKQRITEQIHNDLYERFFMPDNNNESVEEVSRNLSDKIDRLMSLLETANDGISDFGDSMDSSLHDMQSSEDLGEIRKIVAGLASEARALQEKNTSLSSKLGEASREIQTLRSNLQEVSREALTDGLTGLGNRKAVDRALRDRTQEALEHGKQLFVAMLDIDHFKLFNDSHGHQVGDEVLRVVASHLGDAVQAPHMPGRYGGEEFIMIFTDLRLDQVYSQCESLRDSLSQHRLQLSEMKSGPDRITVSIGVAKYELGEPVTEFVGRADAGLYRAKEAGRNRTVIEEFGQS</sequence>